<evidence type="ECO:0000259" key="1">
    <source>
        <dbReference type="Pfam" id="PF10419"/>
    </source>
</evidence>
<dbReference type="GO" id="GO:0006383">
    <property type="term" value="P:transcription by RNA polymerase III"/>
    <property type="evidence" value="ECO:0007669"/>
    <property type="project" value="InterPro"/>
</dbReference>
<protein>
    <recommendedName>
        <fullName evidence="1">Transcription factor TFIIIC triple barrel domain-containing protein</fullName>
    </recommendedName>
</protein>
<dbReference type="PANTHER" id="PTHR21860">
    <property type="entry name" value="TRANSCRIPTION INITIATION FACTOR IIIC TFIIIC , POLYPEPTIDE 6-RELATED"/>
    <property type="match status" value="1"/>
</dbReference>
<gene>
    <name evidence="2" type="ORF">CU098_010161</name>
</gene>
<comment type="caution">
    <text evidence="2">The sequence shown here is derived from an EMBL/GenBank/DDBJ whole genome shotgun (WGS) entry which is preliminary data.</text>
</comment>
<dbReference type="EMBL" id="PJQM01002439">
    <property type="protein sequence ID" value="RCH95366.1"/>
    <property type="molecule type" value="Genomic_DNA"/>
</dbReference>
<dbReference type="AlphaFoldDB" id="A0A367JZJ8"/>
<sequence length="128" mass="14318">MSSEDEYEEETSYVVFDMGNTITSDFISKAARTKGGCQLIGLEEGTPYLQLGDLIFEGEIDETIGSHMFFEVQEKKQEDNTGLLPLLTSMRSEGDESKPKITLNYVDSTETIIKFESVTINPKQTSDN</sequence>
<dbReference type="OrthoDB" id="1877767at2759"/>
<keyword evidence="3" id="KW-1185">Reference proteome</keyword>
<proteinExistence type="predicted"/>
<dbReference type="GO" id="GO:0000127">
    <property type="term" value="C:transcription factor TFIIIC complex"/>
    <property type="evidence" value="ECO:0007669"/>
    <property type="project" value="TreeGrafter"/>
</dbReference>
<reference evidence="2 3" key="1">
    <citation type="journal article" date="2018" name="G3 (Bethesda)">
        <title>Phylogenetic and Phylogenomic Definition of Rhizopus Species.</title>
        <authorList>
            <person name="Gryganskyi A.P."/>
            <person name="Golan J."/>
            <person name="Dolatabadi S."/>
            <person name="Mondo S."/>
            <person name="Robb S."/>
            <person name="Idnurm A."/>
            <person name="Muszewska A."/>
            <person name="Steczkiewicz K."/>
            <person name="Masonjones S."/>
            <person name="Liao H.L."/>
            <person name="Gajdeczka M.T."/>
            <person name="Anike F."/>
            <person name="Vuek A."/>
            <person name="Anishchenko I.M."/>
            <person name="Voigt K."/>
            <person name="de Hoog G.S."/>
            <person name="Smith M.E."/>
            <person name="Heitman J."/>
            <person name="Vilgalys R."/>
            <person name="Stajich J.E."/>
        </authorList>
    </citation>
    <scope>NUCLEOTIDE SEQUENCE [LARGE SCALE GENOMIC DNA]</scope>
    <source>
        <strain evidence="2 3">LSU 92-RS-03</strain>
    </source>
</reference>
<dbReference type="STRING" id="4846.A0A367JZJ8"/>
<feature type="domain" description="Transcription factor TFIIIC triple barrel" evidence="1">
    <location>
        <begin position="8"/>
        <end position="120"/>
    </location>
</feature>
<accession>A0A367JZJ8</accession>
<dbReference type="Proteomes" id="UP000253551">
    <property type="component" value="Unassembled WGS sequence"/>
</dbReference>
<dbReference type="PANTHER" id="PTHR21860:SF2">
    <property type="entry name" value="GENERAL TRANSCRIPTION FACTOR 3C POLYPEPTIDE 6"/>
    <property type="match status" value="1"/>
</dbReference>
<dbReference type="InterPro" id="IPR042771">
    <property type="entry name" value="GTF3C6-like"/>
</dbReference>
<dbReference type="InterPro" id="IPR019481">
    <property type="entry name" value="TFIIIC_triple_barrel"/>
</dbReference>
<dbReference type="Pfam" id="PF10419">
    <property type="entry name" value="TFIIIC_sub6"/>
    <property type="match status" value="1"/>
</dbReference>
<evidence type="ECO:0000313" key="3">
    <source>
        <dbReference type="Proteomes" id="UP000253551"/>
    </source>
</evidence>
<name>A0A367JZJ8_RHIST</name>
<evidence type="ECO:0000313" key="2">
    <source>
        <dbReference type="EMBL" id="RCH95366.1"/>
    </source>
</evidence>
<organism evidence="2 3">
    <name type="scientific">Rhizopus stolonifer</name>
    <name type="common">Rhizopus nigricans</name>
    <dbReference type="NCBI Taxonomy" id="4846"/>
    <lineage>
        <taxon>Eukaryota</taxon>
        <taxon>Fungi</taxon>
        <taxon>Fungi incertae sedis</taxon>
        <taxon>Mucoromycota</taxon>
        <taxon>Mucoromycotina</taxon>
        <taxon>Mucoromycetes</taxon>
        <taxon>Mucorales</taxon>
        <taxon>Mucorineae</taxon>
        <taxon>Rhizopodaceae</taxon>
        <taxon>Rhizopus</taxon>
    </lineage>
</organism>
<dbReference type="Gene3D" id="2.60.40.4370">
    <property type="match status" value="1"/>
</dbReference>